<sequence length="66" mass="7216">MKIGNAVSNYGVFVYLPVRLAAEGFGFIRGQLFLVVLAIAQLPGYALAAYGIEKWGRKPTRLMVAK</sequence>
<dbReference type="Proteomes" id="UP000534590">
    <property type="component" value="Unassembled WGS sequence"/>
</dbReference>
<evidence type="ECO:0000313" key="2">
    <source>
        <dbReference type="EMBL" id="MBB4493206.1"/>
    </source>
</evidence>
<proteinExistence type="predicted"/>
<protein>
    <submittedName>
        <fullName evidence="2">Uncharacterized protein</fullName>
    </submittedName>
</protein>
<organism evidence="2 3">
    <name type="scientific">Agrobacterium radiobacter</name>
    <dbReference type="NCBI Taxonomy" id="362"/>
    <lineage>
        <taxon>Bacteria</taxon>
        <taxon>Pseudomonadati</taxon>
        <taxon>Pseudomonadota</taxon>
        <taxon>Alphaproteobacteria</taxon>
        <taxon>Hyphomicrobiales</taxon>
        <taxon>Rhizobiaceae</taxon>
        <taxon>Rhizobium/Agrobacterium group</taxon>
        <taxon>Agrobacterium</taxon>
        <taxon>Agrobacterium tumefaciens complex</taxon>
    </lineage>
</organism>
<dbReference type="SUPFAM" id="SSF103473">
    <property type="entry name" value="MFS general substrate transporter"/>
    <property type="match status" value="1"/>
</dbReference>
<dbReference type="EMBL" id="JACIHP010000008">
    <property type="protein sequence ID" value="MBB4493206.1"/>
    <property type="molecule type" value="Genomic_DNA"/>
</dbReference>
<dbReference type="Gene3D" id="1.20.1250.20">
    <property type="entry name" value="MFS general substrate transporter like domains"/>
    <property type="match status" value="1"/>
</dbReference>
<keyword evidence="1" id="KW-1133">Transmembrane helix</keyword>
<reference evidence="2 3" key="1">
    <citation type="submission" date="2020-08" db="EMBL/GenBank/DDBJ databases">
        <title>Genomic Encyclopedia of Type Strains, Phase IV (KMG-V): Genome sequencing to study the core and pangenomes of soil and plant-associated prokaryotes.</title>
        <authorList>
            <person name="Whitman W."/>
        </authorList>
    </citation>
    <scope>NUCLEOTIDE SEQUENCE [LARGE SCALE GENOMIC DNA]</scope>
    <source>
        <strain evidence="2 3">SEMIA 461</strain>
    </source>
</reference>
<gene>
    <name evidence="2" type="ORF">GGE40_005058</name>
</gene>
<feature type="transmembrane region" description="Helical" evidence="1">
    <location>
        <begin position="32"/>
        <end position="52"/>
    </location>
</feature>
<accession>A0ABR6JE51</accession>
<keyword evidence="3" id="KW-1185">Reference proteome</keyword>
<keyword evidence="1" id="KW-0812">Transmembrane</keyword>
<evidence type="ECO:0000256" key="1">
    <source>
        <dbReference type="SAM" id="Phobius"/>
    </source>
</evidence>
<dbReference type="InterPro" id="IPR036259">
    <property type="entry name" value="MFS_trans_sf"/>
</dbReference>
<name>A0ABR6JE51_AGRRD</name>
<keyword evidence="1" id="KW-0472">Membrane</keyword>
<evidence type="ECO:0000313" key="3">
    <source>
        <dbReference type="Proteomes" id="UP000534590"/>
    </source>
</evidence>
<comment type="caution">
    <text evidence="2">The sequence shown here is derived from an EMBL/GenBank/DDBJ whole genome shotgun (WGS) entry which is preliminary data.</text>
</comment>